<comment type="caution">
    <text evidence="2">The sequence shown here is derived from an EMBL/GenBank/DDBJ whole genome shotgun (WGS) entry which is preliminary data.</text>
</comment>
<dbReference type="OrthoDB" id="527209at2759"/>
<dbReference type="PANTHER" id="PTHR23093:SF16">
    <property type="entry name" value="FAM194 C-TERMINAL DOMAIN-CONTAINING PROTEIN"/>
    <property type="match status" value="1"/>
</dbReference>
<dbReference type="AlphaFoldDB" id="A0A835Y234"/>
<dbReference type="Proteomes" id="UP000612055">
    <property type="component" value="Unassembled WGS sequence"/>
</dbReference>
<dbReference type="Gene3D" id="3.40.30.10">
    <property type="entry name" value="Glutaredoxin"/>
    <property type="match status" value="1"/>
</dbReference>
<dbReference type="EMBL" id="JAEHOE010000038">
    <property type="protein sequence ID" value="KAG2493253.1"/>
    <property type="molecule type" value="Genomic_DNA"/>
</dbReference>
<reference evidence="2" key="1">
    <citation type="journal article" date="2020" name="bioRxiv">
        <title>Comparative genomics of Chlamydomonas.</title>
        <authorList>
            <person name="Craig R.J."/>
            <person name="Hasan A.R."/>
            <person name="Ness R.W."/>
            <person name="Keightley P.D."/>
        </authorList>
    </citation>
    <scope>NUCLEOTIDE SEQUENCE</scope>
    <source>
        <strain evidence="2">CCAP 11/70</strain>
    </source>
</reference>
<keyword evidence="3" id="KW-1185">Reference proteome</keyword>
<dbReference type="Pfam" id="PF14977">
    <property type="entry name" value="FAM194"/>
    <property type="match status" value="1"/>
</dbReference>
<gene>
    <name evidence="2" type="ORF">HYH03_008391</name>
</gene>
<dbReference type="InterPro" id="IPR029281">
    <property type="entry name" value="FAM194_C"/>
</dbReference>
<protein>
    <recommendedName>
        <fullName evidence="1">FAM194 C-terminal domain-containing protein</fullName>
    </recommendedName>
</protein>
<name>A0A835Y234_9CHLO</name>
<proteinExistence type="predicted"/>
<dbReference type="SUPFAM" id="SSF52833">
    <property type="entry name" value="Thioredoxin-like"/>
    <property type="match status" value="1"/>
</dbReference>
<feature type="domain" description="FAM194 C-terminal" evidence="1">
    <location>
        <begin position="24"/>
        <end position="149"/>
    </location>
</feature>
<sequence>MAMAGEASTSGRGGLGERVQSYLDKTRNGEGMVYYPSGQVAAVVAKQGLGRIVTLFSDSPNSTILVNFDVDGVGGANYPNGKPWLVVTPSSYSLSDRKGNIVERGKFPRTSQEELRLEVTECITVRFLSRQAITVAFSAGDCQLEWACGETPRRAEGPYTAKVLGRLPDGRLELDVGSIRQRQAAIGSVYVPAGPHAKETDRPGLGSLRRALRSLDPACAVASTVEGLRSLDCRLSCIEVLPKPVLYGTSRSASANNLLGSGAAGSPAATLGPNGKWTLDDYGAPPLSAAQRRFASTMRSVDYSGRGKAYKAKRLKLPWMRLPDVQQQVYGDPLPDTLMMLVVLADWNPVCRTVEAVAEAANGQLREEAASKSGGEAAHVKMYRLDASEGNTLQDRYGFRTVPMFLCFYEGRLVAASNNVRAPGDAVALGVGALTRGRKGEFLPEGFRFGPGQDNTLLEYIRPGTILREL</sequence>
<dbReference type="InterPro" id="IPR036249">
    <property type="entry name" value="Thioredoxin-like_sf"/>
</dbReference>
<evidence type="ECO:0000313" key="3">
    <source>
        <dbReference type="Proteomes" id="UP000612055"/>
    </source>
</evidence>
<evidence type="ECO:0000259" key="1">
    <source>
        <dbReference type="Pfam" id="PF14977"/>
    </source>
</evidence>
<dbReference type="PANTHER" id="PTHR23093">
    <property type="entry name" value="SIMILAR TO CHROMOSOME 3 OPEN READING FRAME 20"/>
    <property type="match status" value="1"/>
</dbReference>
<organism evidence="2 3">
    <name type="scientific">Edaphochlamys debaryana</name>
    <dbReference type="NCBI Taxonomy" id="47281"/>
    <lineage>
        <taxon>Eukaryota</taxon>
        <taxon>Viridiplantae</taxon>
        <taxon>Chlorophyta</taxon>
        <taxon>core chlorophytes</taxon>
        <taxon>Chlorophyceae</taxon>
        <taxon>CS clade</taxon>
        <taxon>Chlamydomonadales</taxon>
        <taxon>Chlamydomonadales incertae sedis</taxon>
        <taxon>Edaphochlamys</taxon>
    </lineage>
</organism>
<evidence type="ECO:0000313" key="2">
    <source>
        <dbReference type="EMBL" id="KAG2493253.1"/>
    </source>
</evidence>
<accession>A0A835Y234</accession>